<feature type="coiled-coil region" evidence="1">
    <location>
        <begin position="73"/>
        <end position="280"/>
    </location>
</feature>
<keyword evidence="3" id="KW-1185">Reference proteome</keyword>
<comment type="caution">
    <text evidence="2">The sequence shown here is derived from an EMBL/GenBank/DDBJ whole genome shotgun (WGS) entry which is preliminary data.</text>
</comment>
<protein>
    <submittedName>
        <fullName evidence="2">Uncharacterized protein</fullName>
    </submittedName>
</protein>
<evidence type="ECO:0000256" key="1">
    <source>
        <dbReference type="SAM" id="Coils"/>
    </source>
</evidence>
<keyword evidence="1" id="KW-0175">Coiled coil</keyword>
<dbReference type="OrthoDB" id="194377at2759"/>
<organism evidence="2 3">
    <name type="scientific">Nannochloropsis gaditana</name>
    <dbReference type="NCBI Taxonomy" id="72520"/>
    <lineage>
        <taxon>Eukaryota</taxon>
        <taxon>Sar</taxon>
        <taxon>Stramenopiles</taxon>
        <taxon>Ochrophyta</taxon>
        <taxon>Eustigmatophyceae</taxon>
        <taxon>Eustigmatales</taxon>
        <taxon>Monodopsidaceae</taxon>
        <taxon>Nannochloropsis</taxon>
    </lineage>
</organism>
<sequence length="309" mass="35107">MRNKNSLCAVLKFLGLYCSIFLLCLVDVPIGVLGDDVVANDIQDTHETEKADFIIDSGYETPLDKKSDMLNLLNEKNAALSALESSINSLQDELKDKVERLATAEEEIRKLSEKVTELNSKAEEASLHISQLERERTETRDAAAEILRLKEKVDDLEAKLTEATKERGNLEQEKEAQKAAWEEEKQSFQARVTVLEDEMKENSSSLKNLEAEYAQNLIAEKEKTDSMTSQTEKEAAEAAKRIQSLEAELIKAHSEAATARQSLEEQLKTKQKEVTDTKAKLRRTVKTKYSFRTLSSDFVAWFNKKWERL</sequence>
<dbReference type="Gene3D" id="1.10.287.1490">
    <property type="match status" value="1"/>
</dbReference>
<accession>W7TAI3</accession>
<dbReference type="AlphaFoldDB" id="W7TAI3"/>
<name>W7TAI3_9STRA</name>
<dbReference type="Proteomes" id="UP000019335">
    <property type="component" value="Chromosome 17"/>
</dbReference>
<proteinExistence type="predicted"/>
<evidence type="ECO:0000313" key="2">
    <source>
        <dbReference type="EMBL" id="EWM23372.1"/>
    </source>
</evidence>
<dbReference type="EMBL" id="AZIL01001689">
    <property type="protein sequence ID" value="EWM23372.1"/>
    <property type="molecule type" value="Genomic_DNA"/>
</dbReference>
<reference evidence="2 3" key="1">
    <citation type="journal article" date="2014" name="Mol. Plant">
        <title>Chromosome Scale Genome Assembly and Transcriptome Profiling of Nannochloropsis gaditana in Nitrogen Depletion.</title>
        <authorList>
            <person name="Corteggiani Carpinelli E."/>
            <person name="Telatin A."/>
            <person name="Vitulo N."/>
            <person name="Forcato C."/>
            <person name="D'Angelo M."/>
            <person name="Schiavon R."/>
            <person name="Vezzi A."/>
            <person name="Giacometti G.M."/>
            <person name="Morosinotto T."/>
            <person name="Valle G."/>
        </authorList>
    </citation>
    <scope>NUCLEOTIDE SEQUENCE [LARGE SCALE GENOMIC DNA]</scope>
    <source>
        <strain evidence="2 3">B-31</strain>
    </source>
</reference>
<evidence type="ECO:0000313" key="3">
    <source>
        <dbReference type="Proteomes" id="UP000019335"/>
    </source>
</evidence>
<gene>
    <name evidence="2" type="ORF">Naga_100057g33</name>
</gene>